<dbReference type="STRING" id="1798480.A2851_05630"/>
<name>A0A1F6CW83_9BACT</name>
<evidence type="ECO:0000313" key="1">
    <source>
        <dbReference type="EMBL" id="OGG53424.1"/>
    </source>
</evidence>
<comment type="caution">
    <text evidence="1">The sequence shown here is derived from an EMBL/GenBank/DDBJ whole genome shotgun (WGS) entry which is preliminary data.</text>
</comment>
<dbReference type="AlphaFoldDB" id="A0A1F6CW83"/>
<reference evidence="1 2" key="1">
    <citation type="journal article" date="2016" name="Nat. Commun.">
        <title>Thousands of microbial genomes shed light on interconnected biogeochemical processes in an aquifer system.</title>
        <authorList>
            <person name="Anantharaman K."/>
            <person name="Brown C.T."/>
            <person name="Hug L.A."/>
            <person name="Sharon I."/>
            <person name="Castelle C.J."/>
            <person name="Probst A.J."/>
            <person name="Thomas B.C."/>
            <person name="Singh A."/>
            <person name="Wilkins M.J."/>
            <person name="Karaoz U."/>
            <person name="Brodie E.L."/>
            <person name="Williams K.H."/>
            <person name="Hubbard S.S."/>
            <person name="Banfield J.F."/>
        </authorList>
    </citation>
    <scope>NUCLEOTIDE SEQUENCE [LARGE SCALE GENOMIC DNA]</scope>
</reference>
<dbReference type="EMBL" id="MFKT01000012">
    <property type="protein sequence ID" value="OGG53424.1"/>
    <property type="molecule type" value="Genomic_DNA"/>
</dbReference>
<sequence>MYIFSRDLKVFAAIGVLVISLFTLIFVFVLRPSFSLADSTPTGPLSGYAWSDTIGWISLNGSTYGLSVATNGDISGYAWSDNVGWISANTSDLSGCPSNPCRAKLNGNNLTGWLKALAGGSAQSGGWDGFISLSGSNPNYGPKFESGSDLTGYAWGSTVVGWVDFSLAVGACTASNVYTCTGSGNNTVRHTAVSSQCETTITDGPVCTSPAFCSAGSAVCLYPPIDFISVGDETGHLNARPRIVQKGLSTTLFWNIDNVTSCTVTGDDGENFPAGCSENTCSAGAGGVPTAAINQQTTFTLVCTGVDGSTLNESVIVNVVPVFQER</sequence>
<proteinExistence type="predicted"/>
<accession>A0A1F6CW83</accession>
<gene>
    <name evidence="1" type="ORF">A2851_05630</name>
</gene>
<dbReference type="Proteomes" id="UP000176863">
    <property type="component" value="Unassembled WGS sequence"/>
</dbReference>
<organism evidence="1 2">
    <name type="scientific">Candidatus Kaiserbacteria bacterium RIFCSPHIGHO2_01_FULL_53_29</name>
    <dbReference type="NCBI Taxonomy" id="1798480"/>
    <lineage>
        <taxon>Bacteria</taxon>
        <taxon>Candidatus Kaiseribacteriota</taxon>
    </lineage>
</organism>
<evidence type="ECO:0000313" key="2">
    <source>
        <dbReference type="Proteomes" id="UP000176863"/>
    </source>
</evidence>
<protein>
    <submittedName>
        <fullName evidence="1">Uncharacterized protein</fullName>
    </submittedName>
</protein>